<evidence type="ECO:0000256" key="1">
    <source>
        <dbReference type="SAM" id="MobiDB-lite"/>
    </source>
</evidence>
<gene>
    <name evidence="2" type="ORF">SCLCIDRAFT_31363</name>
</gene>
<proteinExistence type="predicted"/>
<keyword evidence="3" id="KW-1185">Reference proteome</keyword>
<reference evidence="2 3" key="1">
    <citation type="submission" date="2014-04" db="EMBL/GenBank/DDBJ databases">
        <authorList>
            <consortium name="DOE Joint Genome Institute"/>
            <person name="Kuo A."/>
            <person name="Kohler A."/>
            <person name="Nagy L.G."/>
            <person name="Floudas D."/>
            <person name="Copeland A."/>
            <person name="Barry K.W."/>
            <person name="Cichocki N."/>
            <person name="Veneault-Fourrey C."/>
            <person name="LaButti K."/>
            <person name="Lindquist E.A."/>
            <person name="Lipzen A."/>
            <person name="Lundell T."/>
            <person name="Morin E."/>
            <person name="Murat C."/>
            <person name="Sun H."/>
            <person name="Tunlid A."/>
            <person name="Henrissat B."/>
            <person name="Grigoriev I.V."/>
            <person name="Hibbett D.S."/>
            <person name="Martin F."/>
            <person name="Nordberg H.P."/>
            <person name="Cantor M.N."/>
            <person name="Hua S.X."/>
        </authorList>
    </citation>
    <scope>NUCLEOTIDE SEQUENCE [LARGE SCALE GENOMIC DNA]</scope>
    <source>
        <strain evidence="2 3">Foug A</strain>
    </source>
</reference>
<evidence type="ECO:0000313" key="3">
    <source>
        <dbReference type="Proteomes" id="UP000053989"/>
    </source>
</evidence>
<dbReference type="AlphaFoldDB" id="A0A0C3DDI7"/>
<dbReference type="InParanoid" id="A0A0C3DDI7"/>
<feature type="region of interest" description="Disordered" evidence="1">
    <location>
        <begin position="19"/>
        <end position="42"/>
    </location>
</feature>
<dbReference type="HOGENOM" id="CLU_006344_5_0_1"/>
<dbReference type="OrthoDB" id="2676001at2759"/>
<dbReference type="EMBL" id="KN822162">
    <property type="protein sequence ID" value="KIM54116.1"/>
    <property type="molecule type" value="Genomic_DNA"/>
</dbReference>
<evidence type="ECO:0000313" key="2">
    <source>
        <dbReference type="EMBL" id="KIM54116.1"/>
    </source>
</evidence>
<accession>A0A0C3DDI7</accession>
<reference evidence="3" key="2">
    <citation type="submission" date="2015-01" db="EMBL/GenBank/DDBJ databases">
        <title>Evolutionary Origins and Diversification of the Mycorrhizal Mutualists.</title>
        <authorList>
            <consortium name="DOE Joint Genome Institute"/>
            <consortium name="Mycorrhizal Genomics Consortium"/>
            <person name="Kohler A."/>
            <person name="Kuo A."/>
            <person name="Nagy L.G."/>
            <person name="Floudas D."/>
            <person name="Copeland A."/>
            <person name="Barry K.W."/>
            <person name="Cichocki N."/>
            <person name="Veneault-Fourrey C."/>
            <person name="LaButti K."/>
            <person name="Lindquist E.A."/>
            <person name="Lipzen A."/>
            <person name="Lundell T."/>
            <person name="Morin E."/>
            <person name="Murat C."/>
            <person name="Riley R."/>
            <person name="Ohm R."/>
            <person name="Sun H."/>
            <person name="Tunlid A."/>
            <person name="Henrissat B."/>
            <person name="Grigoriev I.V."/>
            <person name="Hibbett D.S."/>
            <person name="Martin F."/>
        </authorList>
    </citation>
    <scope>NUCLEOTIDE SEQUENCE [LARGE SCALE GENOMIC DNA]</scope>
    <source>
        <strain evidence="3">Foug A</strain>
    </source>
</reference>
<dbReference type="Proteomes" id="UP000053989">
    <property type="component" value="Unassembled WGS sequence"/>
</dbReference>
<sequence length="200" mass="22146">MGKLSELKVSGAGMGVNMIDNQEEEAQRPVSTGQSRHHEQDASGVLNDFNERAFDLIPLETYFSDDAESGPSHCGGDGDCNSDRDVDECVEGDSFPTAGCIIRMDCMLHEKWRAHFGYEDANGDMAMGDAPTFEQAFSPFASELDWRVASWAVQEGIGQKTLDWLFSIPGVVEHLGLSYHNARKLHQILDDIPPHAEWQT</sequence>
<organism evidence="2 3">
    <name type="scientific">Scleroderma citrinum Foug A</name>
    <dbReference type="NCBI Taxonomy" id="1036808"/>
    <lineage>
        <taxon>Eukaryota</taxon>
        <taxon>Fungi</taxon>
        <taxon>Dikarya</taxon>
        <taxon>Basidiomycota</taxon>
        <taxon>Agaricomycotina</taxon>
        <taxon>Agaricomycetes</taxon>
        <taxon>Agaricomycetidae</taxon>
        <taxon>Boletales</taxon>
        <taxon>Sclerodermatineae</taxon>
        <taxon>Sclerodermataceae</taxon>
        <taxon>Scleroderma</taxon>
    </lineage>
</organism>
<protein>
    <submittedName>
        <fullName evidence="2">Uncharacterized protein</fullName>
    </submittedName>
</protein>
<name>A0A0C3DDI7_9AGAM</name>